<name>A0A4Y2QMI2_ARAVE</name>
<reference evidence="3 4" key="1">
    <citation type="journal article" date="2019" name="Sci. Rep.">
        <title>Orb-weaving spider Araneus ventricosus genome elucidates the spidroin gene catalogue.</title>
        <authorList>
            <person name="Kono N."/>
            <person name="Nakamura H."/>
            <person name="Ohtoshi R."/>
            <person name="Moran D.A.P."/>
            <person name="Shinohara A."/>
            <person name="Yoshida Y."/>
            <person name="Fujiwara M."/>
            <person name="Mori M."/>
            <person name="Tomita M."/>
            <person name="Arakawa K."/>
        </authorList>
    </citation>
    <scope>NUCLEOTIDE SEQUENCE [LARGE SCALE GENOMIC DNA]</scope>
</reference>
<evidence type="ECO:0000313" key="3">
    <source>
        <dbReference type="EMBL" id="GBN64465.1"/>
    </source>
</evidence>
<organism evidence="3 4">
    <name type="scientific">Araneus ventricosus</name>
    <name type="common">Orbweaver spider</name>
    <name type="synonym">Epeira ventricosa</name>
    <dbReference type="NCBI Taxonomy" id="182803"/>
    <lineage>
        <taxon>Eukaryota</taxon>
        <taxon>Metazoa</taxon>
        <taxon>Ecdysozoa</taxon>
        <taxon>Arthropoda</taxon>
        <taxon>Chelicerata</taxon>
        <taxon>Arachnida</taxon>
        <taxon>Araneae</taxon>
        <taxon>Araneomorphae</taxon>
        <taxon>Entelegynae</taxon>
        <taxon>Araneoidea</taxon>
        <taxon>Araneidae</taxon>
        <taxon>Araneus</taxon>
    </lineage>
</organism>
<dbReference type="InterPro" id="IPR001878">
    <property type="entry name" value="Znf_CCHC"/>
</dbReference>
<comment type="caution">
    <text evidence="3">The sequence shown here is derived from an EMBL/GenBank/DDBJ whole genome shotgun (WGS) entry which is preliminary data.</text>
</comment>
<dbReference type="EMBL" id="BGPR01014263">
    <property type="protein sequence ID" value="GBN64465.1"/>
    <property type="molecule type" value="Genomic_DNA"/>
</dbReference>
<evidence type="ECO:0000259" key="2">
    <source>
        <dbReference type="SMART" id="SM00343"/>
    </source>
</evidence>
<dbReference type="SMART" id="SM00343">
    <property type="entry name" value="ZnF_C2HC"/>
    <property type="match status" value="2"/>
</dbReference>
<accession>A0A4Y2QMI2</accession>
<dbReference type="GO" id="GO:0008270">
    <property type="term" value="F:zinc ion binding"/>
    <property type="evidence" value="ECO:0007669"/>
    <property type="project" value="InterPro"/>
</dbReference>
<dbReference type="Proteomes" id="UP000499080">
    <property type="component" value="Unassembled WGS sequence"/>
</dbReference>
<dbReference type="GO" id="GO:0003676">
    <property type="term" value="F:nucleic acid binding"/>
    <property type="evidence" value="ECO:0007669"/>
    <property type="project" value="InterPro"/>
</dbReference>
<feature type="region of interest" description="Disordered" evidence="1">
    <location>
        <begin position="1"/>
        <end position="31"/>
    </location>
</feature>
<sequence>MAGEQNDSWYSRSNSPTLSRPESVSSHSSIKPLGISKETEKYISAEMRVALAKFAPEMRCIDIVHIENEISRKKDVVKSFDEIIQNMHNDGFGNTPQCIQEMLKKRQLEDELESLEDKIFTLGTCPLSDCQKHHASLPENMDTDKQVRSTSPSEKDFKIVSPRKAAKIRKLNEKPEISTDNKFKELMEIDADKDNSQSEVTKTQIPAINLKLDANYNLMLQEINRMYPDTQNKLVKGFINIQATSNDNRNNIIDYLKKNNKEFILSEAYADRPLKVVIKGLPINQDKDELKHILENLNFKIVRISQLKNYRAKTYHPIFFIEVAKINNYLNIYNIKIIKLLTVKVETYRKKNRATICYKCNGFFHSARNCQMKARCLKCEENHETRNCAITTKIVNPKCINCKESGHLASWQSCPMFPKIKNPIDKPSWAQKLKQNLNRTPNTPPQ</sequence>
<dbReference type="OrthoDB" id="6434386at2759"/>
<keyword evidence="4" id="KW-1185">Reference proteome</keyword>
<evidence type="ECO:0000256" key="1">
    <source>
        <dbReference type="SAM" id="MobiDB-lite"/>
    </source>
</evidence>
<feature type="domain" description="CCHC-type" evidence="2">
    <location>
        <begin position="356"/>
        <end position="372"/>
    </location>
</feature>
<proteinExistence type="predicted"/>
<dbReference type="AlphaFoldDB" id="A0A4Y2QMI2"/>
<dbReference type="Pfam" id="PF07530">
    <property type="entry name" value="PRE_C2HC"/>
    <property type="match status" value="1"/>
</dbReference>
<gene>
    <name evidence="3" type="ORF">AVEN_105737_1</name>
</gene>
<feature type="domain" description="CCHC-type" evidence="2">
    <location>
        <begin position="398"/>
        <end position="416"/>
    </location>
</feature>
<dbReference type="InterPro" id="IPR006579">
    <property type="entry name" value="Pre_C2HC_dom"/>
</dbReference>
<protein>
    <recommendedName>
        <fullName evidence="2">CCHC-type domain-containing protein</fullName>
    </recommendedName>
</protein>
<feature type="compositionally biased region" description="Polar residues" evidence="1">
    <location>
        <begin position="1"/>
        <end position="29"/>
    </location>
</feature>
<evidence type="ECO:0000313" key="4">
    <source>
        <dbReference type="Proteomes" id="UP000499080"/>
    </source>
</evidence>